<keyword evidence="13 17" id="KW-0830">Ubiquinone</keyword>
<evidence type="ECO:0000256" key="6">
    <source>
        <dbReference type="ARBA" id="ARBA00022660"/>
    </source>
</evidence>
<keyword evidence="7 17" id="KW-0812">Transmembrane</keyword>
<evidence type="ECO:0000256" key="5">
    <source>
        <dbReference type="ARBA" id="ARBA00022448"/>
    </source>
</evidence>
<feature type="transmembrane region" description="Helical" evidence="17">
    <location>
        <begin position="200"/>
        <end position="218"/>
    </location>
</feature>
<dbReference type="EMBL" id="LC588400">
    <property type="protein sequence ID" value="BCL84747.1"/>
    <property type="molecule type" value="Genomic_DNA"/>
</dbReference>
<evidence type="ECO:0000313" key="21">
    <source>
        <dbReference type="EMBL" id="BCL84747.1"/>
    </source>
</evidence>
<evidence type="ECO:0000256" key="1">
    <source>
        <dbReference type="ARBA" id="ARBA00003257"/>
    </source>
</evidence>
<sequence>MEMLLMMMIVLTLGLFIKLGFENSEVYYQWDLSSDYSLSLDWVILLDFYSLLFILVVLLISLMVMIYSNEYMSGDGHINRFKMMVLWFVGSMLLLVMSPNLVSMILGWDGLGLSSYCLVIYYSNSNSNAAGMITVLTNRIGDVILLCMIGIMSVYGQFDYMFLFFDSLLGLMSILVAITKSAQIPFSAWLPAAMAAPTPVSSLVHSSTLVTAGIYFLFRFGDKTLIYGDLLLFLGSLTMLVSGVCGCFELDFKKVIALSTLSQLGMMTFGLGLGIYNWVFLHLLVHALFKSMMFMSAGVVIHSMKSSQDFRCMGGLLINFPFVGSLFLLSVFSLCGFPFMGGFYSKDLLVEVFFSGSMGFISVLMFIVGLFFTLAYSLRFSFSLMSGTFNGFSLSNFNYGFSFFYSLLILFIFSLTSGYALLSMINKLDLMSIPSFEEKFLAFTLFMLMAYLFVFSNGLSVSKFFVNYFSTMIGLPKISSFISYYSLKMSMNMVSIVDLGWLEKSGPLGLSSEMKSWSKMMMFFSMGSLSSYFLLYFFLILLMVMVM</sequence>
<keyword evidence="10" id="KW-0249">Electron transport</keyword>
<name>A0A7I8F071_9CRUS</name>
<proteinExistence type="inferred from homology"/>
<dbReference type="InterPro" id="IPR010934">
    <property type="entry name" value="NADH_DH_su5_C"/>
</dbReference>
<keyword evidence="11 17" id="KW-1133">Transmembrane helix</keyword>
<dbReference type="InterPro" id="IPR001750">
    <property type="entry name" value="ND/Mrp_TM"/>
</dbReference>
<comment type="subcellular location">
    <subcellularLocation>
        <location evidence="2">Mitochondrion inner membrane</location>
        <topology evidence="2">Multi-pass membrane protein</topology>
    </subcellularLocation>
</comment>
<feature type="transmembrane region" description="Helical" evidence="17">
    <location>
        <begin position="161"/>
        <end position="179"/>
    </location>
</feature>
<evidence type="ECO:0000256" key="9">
    <source>
        <dbReference type="ARBA" id="ARBA00022967"/>
    </source>
</evidence>
<dbReference type="EC" id="7.1.1.2" evidence="3 17"/>
<evidence type="ECO:0000256" key="12">
    <source>
        <dbReference type="ARBA" id="ARBA00023027"/>
    </source>
</evidence>
<comment type="function">
    <text evidence="1">Core subunit of the mitochondrial membrane respiratory chain NADH dehydrogenase (Complex I) that is believed to belong to the minimal assembly required for catalysis. Complex I functions in the transfer of electrons from NADH to the respiratory chain. The immediate electron acceptor for the enzyme is believed to be ubiquinone.</text>
</comment>
<evidence type="ECO:0000259" key="18">
    <source>
        <dbReference type="Pfam" id="PF00361"/>
    </source>
</evidence>
<comment type="function">
    <text evidence="17">Core subunit of the mitochondrial membrane respiratory chain NADH dehydrogenase (Complex I) which catalyzes electron transfer from NADH through the respiratory chain, using ubiquinone as an electron acceptor. Essential for the catalytic activity and assembly of complex I.</text>
</comment>
<dbReference type="Pfam" id="PF00662">
    <property type="entry name" value="Proton_antipo_N"/>
    <property type="match status" value="1"/>
</dbReference>
<evidence type="ECO:0000259" key="20">
    <source>
        <dbReference type="Pfam" id="PF06455"/>
    </source>
</evidence>
<evidence type="ECO:0000256" key="8">
    <source>
        <dbReference type="ARBA" id="ARBA00022792"/>
    </source>
</evidence>
<evidence type="ECO:0000256" key="7">
    <source>
        <dbReference type="ARBA" id="ARBA00022692"/>
    </source>
</evidence>
<feature type="transmembrane region" description="Helical" evidence="17">
    <location>
        <begin position="230"/>
        <end position="248"/>
    </location>
</feature>
<evidence type="ECO:0000256" key="15">
    <source>
        <dbReference type="ARBA" id="ARBA00023136"/>
    </source>
</evidence>
<keyword evidence="8" id="KW-0999">Mitochondrion inner membrane</keyword>
<evidence type="ECO:0000256" key="14">
    <source>
        <dbReference type="ARBA" id="ARBA00023128"/>
    </source>
</evidence>
<dbReference type="InterPro" id="IPR003945">
    <property type="entry name" value="NU5C-like"/>
</dbReference>
<dbReference type="GO" id="GO:0042773">
    <property type="term" value="P:ATP synthesis coupled electron transport"/>
    <property type="evidence" value="ECO:0007669"/>
    <property type="project" value="InterPro"/>
</dbReference>
<feature type="domain" description="NADH dehydrogenase subunit 5 C-terminal" evidence="20">
    <location>
        <begin position="376"/>
        <end position="547"/>
    </location>
</feature>
<dbReference type="Pfam" id="PF06455">
    <property type="entry name" value="NADH5_C"/>
    <property type="match status" value="1"/>
</dbReference>
<feature type="transmembrane region" description="Helical" evidence="17">
    <location>
        <begin position="316"/>
        <end position="340"/>
    </location>
</feature>
<evidence type="ECO:0000259" key="19">
    <source>
        <dbReference type="Pfam" id="PF00662"/>
    </source>
</evidence>
<feature type="transmembrane region" description="Helical" evidence="17">
    <location>
        <begin position="440"/>
        <end position="461"/>
    </location>
</feature>
<dbReference type="GO" id="GO:0008137">
    <property type="term" value="F:NADH dehydrogenase (ubiquinone) activity"/>
    <property type="evidence" value="ECO:0007669"/>
    <property type="project" value="UniProtKB-EC"/>
</dbReference>
<keyword evidence="5 17" id="KW-0813">Transport</keyword>
<gene>
    <name evidence="21" type="primary">NAD5</name>
</gene>
<feature type="transmembrane region" description="Helical" evidence="17">
    <location>
        <begin position="352"/>
        <end position="376"/>
    </location>
</feature>
<feature type="transmembrane region" description="Helical" evidence="17">
    <location>
        <begin position="136"/>
        <end position="155"/>
    </location>
</feature>
<evidence type="ECO:0000256" key="13">
    <source>
        <dbReference type="ARBA" id="ARBA00023075"/>
    </source>
</evidence>
<feature type="transmembrane region" description="Helical" evidence="17">
    <location>
        <begin position="255"/>
        <end position="278"/>
    </location>
</feature>
<dbReference type="Pfam" id="PF00361">
    <property type="entry name" value="Proton_antipo_M"/>
    <property type="match status" value="1"/>
</dbReference>
<evidence type="ECO:0000256" key="2">
    <source>
        <dbReference type="ARBA" id="ARBA00004448"/>
    </source>
</evidence>
<evidence type="ECO:0000256" key="3">
    <source>
        <dbReference type="ARBA" id="ARBA00012944"/>
    </source>
</evidence>
<evidence type="ECO:0000256" key="17">
    <source>
        <dbReference type="RuleBase" id="RU003404"/>
    </source>
</evidence>
<feature type="transmembrane region" description="Helical" evidence="17">
    <location>
        <begin position="397"/>
        <end position="420"/>
    </location>
</feature>
<feature type="transmembrane region" description="Helical" evidence="17">
    <location>
        <begin position="522"/>
        <end position="546"/>
    </location>
</feature>
<geneLocation type="mitochondrion" evidence="21"/>
<evidence type="ECO:0000256" key="10">
    <source>
        <dbReference type="ARBA" id="ARBA00022982"/>
    </source>
</evidence>
<protein>
    <recommendedName>
        <fullName evidence="4 17">NADH-ubiquinone oxidoreductase chain 5</fullName>
        <ecNumber evidence="3 17">7.1.1.2</ecNumber>
    </recommendedName>
</protein>
<reference evidence="21" key="1">
    <citation type="submission" date="2020-10" db="EMBL/GenBank/DDBJ databases">
        <title>Molecular characterization of the Japanese fish louse Argulus japonicus.</title>
        <authorList>
            <person name="Kawato S."/>
            <person name="Nozaki R."/>
            <person name="Hirono I."/>
            <person name="Kondo H."/>
        </authorList>
    </citation>
    <scope>NUCLEOTIDE SEQUENCE</scope>
    <source>
        <strain evidence="21">Shizuoka-2019</strain>
    </source>
</reference>
<dbReference type="PANTHER" id="PTHR42829">
    <property type="entry name" value="NADH-UBIQUINONE OXIDOREDUCTASE CHAIN 5"/>
    <property type="match status" value="1"/>
</dbReference>
<dbReference type="GO" id="GO:0005743">
    <property type="term" value="C:mitochondrial inner membrane"/>
    <property type="evidence" value="ECO:0007669"/>
    <property type="project" value="UniProtKB-SubCell"/>
</dbReference>
<keyword evidence="15 17" id="KW-0472">Membrane</keyword>
<dbReference type="GO" id="GO:0015990">
    <property type="term" value="P:electron transport coupled proton transport"/>
    <property type="evidence" value="ECO:0007669"/>
    <property type="project" value="TreeGrafter"/>
</dbReference>
<dbReference type="AlphaFoldDB" id="A0A7I8F071"/>
<accession>A0A7I8F071</accession>
<evidence type="ECO:0000256" key="16">
    <source>
        <dbReference type="ARBA" id="ARBA00049551"/>
    </source>
</evidence>
<dbReference type="InterPro" id="IPR001516">
    <property type="entry name" value="Proton_antipo_N"/>
</dbReference>
<keyword evidence="14 17" id="KW-0496">Mitochondrion</keyword>
<keyword evidence="6" id="KW-0679">Respiratory chain</keyword>
<dbReference type="GO" id="GO:0003954">
    <property type="term" value="F:NADH dehydrogenase activity"/>
    <property type="evidence" value="ECO:0007669"/>
    <property type="project" value="TreeGrafter"/>
</dbReference>
<comment type="catalytic activity">
    <reaction evidence="16 17">
        <text>a ubiquinone + NADH + 5 H(+)(in) = a ubiquinol + NAD(+) + 4 H(+)(out)</text>
        <dbReference type="Rhea" id="RHEA:29091"/>
        <dbReference type="Rhea" id="RHEA-COMP:9565"/>
        <dbReference type="Rhea" id="RHEA-COMP:9566"/>
        <dbReference type="ChEBI" id="CHEBI:15378"/>
        <dbReference type="ChEBI" id="CHEBI:16389"/>
        <dbReference type="ChEBI" id="CHEBI:17976"/>
        <dbReference type="ChEBI" id="CHEBI:57540"/>
        <dbReference type="ChEBI" id="CHEBI:57945"/>
        <dbReference type="EC" id="7.1.1.2"/>
    </reaction>
</comment>
<feature type="domain" description="NADH:quinone oxidoreductase/Mrp antiporter transmembrane" evidence="18">
    <location>
        <begin position="98"/>
        <end position="367"/>
    </location>
</feature>
<comment type="similarity">
    <text evidence="17">Belongs to the complex I subunit 5 family.</text>
</comment>
<feature type="transmembrane region" description="Helical" evidence="17">
    <location>
        <begin position="81"/>
        <end position="99"/>
    </location>
</feature>
<keyword evidence="12 17" id="KW-0520">NAD</keyword>
<organism evidence="21">
    <name type="scientific">Argulus japonicus</name>
    <dbReference type="NCBI Taxonomy" id="873553"/>
    <lineage>
        <taxon>Eukaryota</taxon>
        <taxon>Metazoa</taxon>
        <taxon>Ecdysozoa</taxon>
        <taxon>Arthropoda</taxon>
        <taxon>Crustacea</taxon>
        <taxon>Oligostraca</taxon>
        <taxon>Ichthyostraca</taxon>
        <taxon>Branchiura</taxon>
        <taxon>Arguloida</taxon>
        <taxon>Argulidae</taxon>
        <taxon>Argulus</taxon>
    </lineage>
</organism>
<feature type="domain" description="NADH-Ubiquinone oxidoreductase (complex I) chain 5 N-terminal" evidence="19">
    <location>
        <begin position="37"/>
        <end position="81"/>
    </location>
</feature>
<feature type="transmembrane region" description="Helical" evidence="17">
    <location>
        <begin position="48"/>
        <end position="69"/>
    </location>
</feature>
<keyword evidence="9" id="KW-1278">Translocase</keyword>
<evidence type="ECO:0000256" key="11">
    <source>
        <dbReference type="ARBA" id="ARBA00022989"/>
    </source>
</evidence>
<dbReference type="PANTHER" id="PTHR42829:SF2">
    <property type="entry name" value="NADH-UBIQUINONE OXIDOREDUCTASE CHAIN 5"/>
    <property type="match status" value="1"/>
</dbReference>
<evidence type="ECO:0000256" key="4">
    <source>
        <dbReference type="ARBA" id="ARBA00021096"/>
    </source>
</evidence>
<dbReference type="PRINTS" id="PR01434">
    <property type="entry name" value="NADHDHGNASE5"/>
</dbReference>